<feature type="active site" evidence="4">
    <location>
        <position position="40"/>
    </location>
</feature>
<dbReference type="SUPFAM" id="SSF54975">
    <property type="entry name" value="Acylphosphatase/BLUF domain-like"/>
    <property type="match status" value="1"/>
</dbReference>
<gene>
    <name evidence="7" type="ORF">GL4_2262</name>
</gene>
<evidence type="ECO:0000256" key="3">
    <source>
        <dbReference type="ARBA" id="ARBA00047645"/>
    </source>
</evidence>
<comment type="catalytic activity">
    <reaction evidence="3 4">
        <text>an acyl phosphate + H2O = a carboxylate + phosphate + H(+)</text>
        <dbReference type="Rhea" id="RHEA:14965"/>
        <dbReference type="ChEBI" id="CHEBI:15377"/>
        <dbReference type="ChEBI" id="CHEBI:15378"/>
        <dbReference type="ChEBI" id="CHEBI:29067"/>
        <dbReference type="ChEBI" id="CHEBI:43474"/>
        <dbReference type="ChEBI" id="CHEBI:59918"/>
        <dbReference type="EC" id="3.6.1.7"/>
    </reaction>
</comment>
<feature type="domain" description="Acylphosphatase-like" evidence="6">
    <location>
        <begin position="7"/>
        <end position="93"/>
    </location>
</feature>
<feature type="active site" evidence="4">
    <location>
        <position position="22"/>
    </location>
</feature>
<dbReference type="PANTHER" id="PTHR47268:SF4">
    <property type="entry name" value="ACYLPHOSPHATASE"/>
    <property type="match status" value="1"/>
</dbReference>
<dbReference type="PROSITE" id="PS00151">
    <property type="entry name" value="ACYLPHOSPHATASE_2"/>
    <property type="match status" value="1"/>
</dbReference>
<keyword evidence="8" id="KW-1185">Reference proteome</keyword>
<dbReference type="InterPro" id="IPR017968">
    <property type="entry name" value="Acylphosphatase_CS"/>
</dbReference>
<dbReference type="PANTHER" id="PTHR47268">
    <property type="entry name" value="ACYLPHOSPHATASE"/>
    <property type="match status" value="1"/>
</dbReference>
<evidence type="ECO:0000256" key="1">
    <source>
        <dbReference type="ARBA" id="ARBA00005614"/>
    </source>
</evidence>
<dbReference type="InterPro" id="IPR036046">
    <property type="entry name" value="Acylphosphatase-like_dom_sf"/>
</dbReference>
<name>A0A0A8K432_9HYPH</name>
<dbReference type="NCBIfam" id="NF010996">
    <property type="entry name" value="PRK14421.1"/>
    <property type="match status" value="1"/>
</dbReference>
<evidence type="ECO:0000313" key="7">
    <source>
        <dbReference type="EMBL" id="BAQ17703.1"/>
    </source>
</evidence>
<evidence type="ECO:0000256" key="2">
    <source>
        <dbReference type="ARBA" id="ARBA00012150"/>
    </source>
</evidence>
<dbReference type="Proteomes" id="UP000031643">
    <property type="component" value="Chromosome"/>
</dbReference>
<dbReference type="PRINTS" id="PR00112">
    <property type="entry name" value="ACYLPHPHTASE"/>
</dbReference>
<dbReference type="InterPro" id="IPR020456">
    <property type="entry name" value="Acylphosphatase"/>
</dbReference>
<evidence type="ECO:0000256" key="5">
    <source>
        <dbReference type="RuleBase" id="RU004168"/>
    </source>
</evidence>
<evidence type="ECO:0000256" key="4">
    <source>
        <dbReference type="PROSITE-ProRule" id="PRU00520"/>
    </source>
</evidence>
<protein>
    <recommendedName>
        <fullName evidence="2 4">acylphosphatase</fullName>
        <ecNumber evidence="2 4">3.6.1.7</ecNumber>
    </recommendedName>
</protein>
<dbReference type="GO" id="GO:0003998">
    <property type="term" value="F:acylphosphatase activity"/>
    <property type="evidence" value="ECO:0007669"/>
    <property type="project" value="UniProtKB-EC"/>
</dbReference>
<dbReference type="PROSITE" id="PS51160">
    <property type="entry name" value="ACYLPHOSPHATASE_3"/>
    <property type="match status" value="1"/>
</dbReference>
<dbReference type="Gene3D" id="3.30.70.100">
    <property type="match status" value="1"/>
</dbReference>
<proteinExistence type="inferred from homology"/>
<sequence>MAPARKTVTVRIEGRVQGVYYRAWTEQMANRLDLEGWVRNRRDGSVEAVFSGQALQVDEMLRRCADGPPDARVTKVVVTDEGGAPPSGFQVLPTH</sequence>
<evidence type="ECO:0000259" key="6">
    <source>
        <dbReference type="PROSITE" id="PS51160"/>
    </source>
</evidence>
<dbReference type="EC" id="3.6.1.7" evidence="2 4"/>
<accession>A0A0A8K432</accession>
<dbReference type="EMBL" id="AP014648">
    <property type="protein sequence ID" value="BAQ17703.1"/>
    <property type="molecule type" value="Genomic_DNA"/>
</dbReference>
<dbReference type="HOGENOM" id="CLU_141932_3_1_5"/>
<dbReference type="Pfam" id="PF00708">
    <property type="entry name" value="Acylphosphatase"/>
    <property type="match status" value="1"/>
</dbReference>
<organism evidence="7 8">
    <name type="scientific">Methyloceanibacter caenitepidi</name>
    <dbReference type="NCBI Taxonomy" id="1384459"/>
    <lineage>
        <taxon>Bacteria</taxon>
        <taxon>Pseudomonadati</taxon>
        <taxon>Pseudomonadota</taxon>
        <taxon>Alphaproteobacteria</taxon>
        <taxon>Hyphomicrobiales</taxon>
        <taxon>Hyphomicrobiaceae</taxon>
        <taxon>Methyloceanibacter</taxon>
    </lineage>
</organism>
<dbReference type="AlphaFoldDB" id="A0A0A8K432"/>
<reference evidence="7 8" key="1">
    <citation type="submission" date="2014-09" db="EMBL/GenBank/DDBJ databases">
        <title>Genome sequencing of Methyloceanibacter caenitepidi Gela4.</title>
        <authorList>
            <person name="Takeuchi M."/>
            <person name="Susumu S."/>
            <person name="Kamagata Y."/>
            <person name="Oshima K."/>
            <person name="Hattori M."/>
            <person name="Iwasaki W."/>
        </authorList>
    </citation>
    <scope>NUCLEOTIDE SEQUENCE [LARGE SCALE GENOMIC DNA]</scope>
    <source>
        <strain evidence="7 8">Gela4</strain>
    </source>
</reference>
<keyword evidence="4 7" id="KW-0378">Hydrolase</keyword>
<evidence type="ECO:0000313" key="8">
    <source>
        <dbReference type="Proteomes" id="UP000031643"/>
    </source>
</evidence>
<dbReference type="KEGG" id="mcg:GL4_2262"/>
<dbReference type="InterPro" id="IPR001792">
    <property type="entry name" value="Acylphosphatase-like_dom"/>
</dbReference>
<comment type="similarity">
    <text evidence="1 5">Belongs to the acylphosphatase family.</text>
</comment>
<dbReference type="STRING" id="1384459.GL4_2262"/>